<keyword evidence="2" id="KW-1185">Reference proteome</keyword>
<organism evidence="1 2">
    <name type="scientific">Vaccinium darrowii</name>
    <dbReference type="NCBI Taxonomy" id="229202"/>
    <lineage>
        <taxon>Eukaryota</taxon>
        <taxon>Viridiplantae</taxon>
        <taxon>Streptophyta</taxon>
        <taxon>Embryophyta</taxon>
        <taxon>Tracheophyta</taxon>
        <taxon>Spermatophyta</taxon>
        <taxon>Magnoliopsida</taxon>
        <taxon>eudicotyledons</taxon>
        <taxon>Gunneridae</taxon>
        <taxon>Pentapetalae</taxon>
        <taxon>asterids</taxon>
        <taxon>Ericales</taxon>
        <taxon>Ericaceae</taxon>
        <taxon>Vaccinioideae</taxon>
        <taxon>Vaccinieae</taxon>
        <taxon>Vaccinium</taxon>
    </lineage>
</organism>
<evidence type="ECO:0000313" key="1">
    <source>
        <dbReference type="EMBL" id="KAH7860283.1"/>
    </source>
</evidence>
<comment type="caution">
    <text evidence="1">The sequence shown here is derived from an EMBL/GenBank/DDBJ whole genome shotgun (WGS) entry which is preliminary data.</text>
</comment>
<name>A0ACB7Z4P7_9ERIC</name>
<gene>
    <name evidence="1" type="ORF">Vadar_011649</name>
</gene>
<sequence>MDLPNSILDLERNFTLLTTLKEDLEAVQIIGGPSVLEDELQKVRDLSRVVNQELLVPTEDILFAANLRQAADSDALIERSVGDHSTLMSILDRCHACPVLMEKWWSIDKTYLLIESALPTLARPRMSLDPSEDAIVESLKQSLRQLETLGAQREGLEDKLKEMKRKQVHIGYLQDDILLKLMASTGSYEDLLRNETTKYDQFCTQIAQNIEEQGNSCYKFRTGHTSLLRSLKDPHTS</sequence>
<accession>A0ACB7Z4P7</accession>
<dbReference type="Proteomes" id="UP000828048">
    <property type="component" value="Chromosome 4"/>
</dbReference>
<proteinExistence type="predicted"/>
<dbReference type="EMBL" id="CM037154">
    <property type="protein sequence ID" value="KAH7860283.1"/>
    <property type="molecule type" value="Genomic_DNA"/>
</dbReference>
<protein>
    <submittedName>
        <fullName evidence="1">Uncharacterized protein</fullName>
    </submittedName>
</protein>
<evidence type="ECO:0000313" key="2">
    <source>
        <dbReference type="Proteomes" id="UP000828048"/>
    </source>
</evidence>
<reference evidence="1 2" key="1">
    <citation type="journal article" date="2021" name="Hortic Res">
        <title>High-quality reference genome and annotation aids understanding of berry development for evergreen blueberry (Vaccinium darrowii).</title>
        <authorList>
            <person name="Yu J."/>
            <person name="Hulse-Kemp A.M."/>
            <person name="Babiker E."/>
            <person name="Staton M."/>
        </authorList>
    </citation>
    <scope>NUCLEOTIDE SEQUENCE [LARGE SCALE GENOMIC DNA]</scope>
    <source>
        <strain evidence="2">cv. NJ 8807/NJ 8810</strain>
        <tissue evidence="1">Young leaf</tissue>
    </source>
</reference>